<feature type="transmembrane region" description="Helical" evidence="1">
    <location>
        <begin position="315"/>
        <end position="338"/>
    </location>
</feature>
<feature type="transmembrane region" description="Helical" evidence="1">
    <location>
        <begin position="359"/>
        <end position="378"/>
    </location>
</feature>
<dbReference type="EMBL" id="JNBS01004058">
    <property type="protein sequence ID" value="OQR84227.1"/>
    <property type="molecule type" value="Genomic_DNA"/>
</dbReference>
<dbReference type="AlphaFoldDB" id="A0A1V9YF04"/>
<name>A0A1V9YF04_9STRA</name>
<accession>A0A1V9YF04</accession>
<feature type="transmembrane region" description="Helical" evidence="1">
    <location>
        <begin position="183"/>
        <end position="202"/>
    </location>
</feature>
<evidence type="ECO:0000313" key="2">
    <source>
        <dbReference type="EMBL" id="OQR84227.1"/>
    </source>
</evidence>
<organism evidence="2 3">
    <name type="scientific">Thraustotheca clavata</name>
    <dbReference type="NCBI Taxonomy" id="74557"/>
    <lineage>
        <taxon>Eukaryota</taxon>
        <taxon>Sar</taxon>
        <taxon>Stramenopiles</taxon>
        <taxon>Oomycota</taxon>
        <taxon>Saprolegniomycetes</taxon>
        <taxon>Saprolegniales</taxon>
        <taxon>Achlyaceae</taxon>
        <taxon>Thraustotheca</taxon>
    </lineage>
</organism>
<dbReference type="OrthoDB" id="69698at2759"/>
<gene>
    <name evidence="2" type="ORF">THRCLA_23091</name>
</gene>
<feature type="transmembrane region" description="Helical" evidence="1">
    <location>
        <begin position="242"/>
        <end position="263"/>
    </location>
</feature>
<reference evidence="2 3" key="1">
    <citation type="journal article" date="2014" name="Genome Biol. Evol.">
        <title>The secreted proteins of Achlya hypogyna and Thraustotheca clavata identify the ancestral oomycete secretome and reveal gene acquisitions by horizontal gene transfer.</title>
        <authorList>
            <person name="Misner I."/>
            <person name="Blouin N."/>
            <person name="Leonard G."/>
            <person name="Richards T.A."/>
            <person name="Lane C.E."/>
        </authorList>
    </citation>
    <scope>NUCLEOTIDE SEQUENCE [LARGE SCALE GENOMIC DNA]</scope>
    <source>
        <strain evidence="2 3">ATCC 34112</strain>
    </source>
</reference>
<keyword evidence="1" id="KW-0472">Membrane</keyword>
<feature type="transmembrane region" description="Helical" evidence="1">
    <location>
        <begin position="275"/>
        <end position="295"/>
    </location>
</feature>
<keyword evidence="1" id="KW-1133">Transmembrane helix</keyword>
<sequence>MLVQEAQPCYSIQYNKRSLLVSFLFMLNLASMPLKAYFSEPLPWIRGLTSLECDINNLNCSESILTFFHNLTHFTAPGEHVFITPTLALFQVSLPPIQDSDASLYVSQMPFAIFYTRQQNRQAMAIANRQSNVSEFQAISSFQFLGLDIARCVFWATESVNGNFIYAGHILIQTSITWLGFKFVFRLCLTAYIIWCMWNSYYRHYTHLATNLCLYGVKDDPKVYEFEIIVGDPTSIILLNPVVSALFVVDFWISADIVAKALFDIAQLVGTTEFFFAYLYLSRTVWFAYGTLSIVSQLLKKLRCEKYFHGIDPTWTAIGVATIAGSLTYLQAHIKFFVQIYNYLFTFMINSDNAIESSLSATLYTFTIGILPAMFGFASHDQIHCQWLNVKAKRQMEIPVHPSSYLNNGIKNRVAISLSLLSLENEQIISAGGSIYRLFKYNNKFKKHLGLSQRDADCYIKWNSSQSQ</sequence>
<comment type="caution">
    <text evidence="2">The sequence shown here is derived from an EMBL/GenBank/DDBJ whole genome shotgun (WGS) entry which is preliminary data.</text>
</comment>
<keyword evidence="3" id="KW-1185">Reference proteome</keyword>
<evidence type="ECO:0000256" key="1">
    <source>
        <dbReference type="SAM" id="Phobius"/>
    </source>
</evidence>
<evidence type="ECO:0008006" key="4">
    <source>
        <dbReference type="Google" id="ProtNLM"/>
    </source>
</evidence>
<dbReference type="Proteomes" id="UP000243217">
    <property type="component" value="Unassembled WGS sequence"/>
</dbReference>
<protein>
    <recommendedName>
        <fullName evidence="4">Transmembrane protein</fullName>
    </recommendedName>
</protein>
<feature type="non-terminal residue" evidence="2">
    <location>
        <position position="468"/>
    </location>
</feature>
<keyword evidence="1" id="KW-0812">Transmembrane</keyword>
<proteinExistence type="predicted"/>
<evidence type="ECO:0000313" key="3">
    <source>
        <dbReference type="Proteomes" id="UP000243217"/>
    </source>
</evidence>